<dbReference type="GO" id="GO:0016791">
    <property type="term" value="F:phosphatase activity"/>
    <property type="evidence" value="ECO:0007669"/>
    <property type="project" value="TreeGrafter"/>
</dbReference>
<dbReference type="PANTHER" id="PTHR10000">
    <property type="entry name" value="PHOSPHOSERINE PHOSPHATASE"/>
    <property type="match status" value="1"/>
</dbReference>
<dbReference type="GO" id="GO:0000287">
    <property type="term" value="F:magnesium ion binding"/>
    <property type="evidence" value="ECO:0007669"/>
    <property type="project" value="TreeGrafter"/>
</dbReference>
<sequence>ADTKFQLIALDIDGTLRDETGRVTTFMKDILSECQDRGAILVAATGRTRISAMNYLMELPMIELLASFQGSLITRCTTDEFLWSTYMCSDQINRALDYLEEKEIEKVAYSGDQVYVEKMTDWAHSYGLRTGVNIIEVDDLRSVQENVFRILAVGGAEEIKRIEREMKNRFSSSLYATRSLPHFCEILNRDAGKDKALQWLCEFYGINSNAVVSFGNGFNDVEMLKWSGLGVAIEGGETPALEAADDIALAVNKDGVGRYLEQLICDERIGR</sequence>
<dbReference type="SUPFAM" id="SSF56784">
    <property type="entry name" value="HAD-like"/>
    <property type="match status" value="1"/>
</dbReference>
<dbReference type="NCBIfam" id="TIGR01484">
    <property type="entry name" value="HAD-SF-IIB"/>
    <property type="match status" value="1"/>
</dbReference>
<dbReference type="NCBIfam" id="TIGR00099">
    <property type="entry name" value="Cof-subfamily"/>
    <property type="match status" value="1"/>
</dbReference>
<name>A0A381RVN5_9ZZZZ</name>
<dbReference type="AlphaFoldDB" id="A0A381RVN5"/>
<organism evidence="1">
    <name type="scientific">marine metagenome</name>
    <dbReference type="NCBI Taxonomy" id="408172"/>
    <lineage>
        <taxon>unclassified sequences</taxon>
        <taxon>metagenomes</taxon>
        <taxon>ecological metagenomes</taxon>
    </lineage>
</organism>
<dbReference type="InterPro" id="IPR036412">
    <property type="entry name" value="HAD-like_sf"/>
</dbReference>
<dbReference type="GO" id="GO:0005829">
    <property type="term" value="C:cytosol"/>
    <property type="evidence" value="ECO:0007669"/>
    <property type="project" value="TreeGrafter"/>
</dbReference>
<reference evidence="1" key="1">
    <citation type="submission" date="2018-05" db="EMBL/GenBank/DDBJ databases">
        <authorList>
            <person name="Lanie J.A."/>
            <person name="Ng W.-L."/>
            <person name="Kazmierczak K.M."/>
            <person name="Andrzejewski T.M."/>
            <person name="Davidsen T.M."/>
            <person name="Wayne K.J."/>
            <person name="Tettelin H."/>
            <person name="Glass J.I."/>
            <person name="Rusch D."/>
            <person name="Podicherti R."/>
            <person name="Tsui H.-C.T."/>
            <person name="Winkler M.E."/>
        </authorList>
    </citation>
    <scope>NUCLEOTIDE SEQUENCE</scope>
</reference>
<dbReference type="InterPro" id="IPR006379">
    <property type="entry name" value="HAD-SF_hydro_IIB"/>
</dbReference>
<dbReference type="Gene3D" id="3.30.1240.10">
    <property type="match status" value="1"/>
</dbReference>
<gene>
    <name evidence="1" type="ORF">METZ01_LOCUS48108</name>
</gene>
<dbReference type="EMBL" id="UINC01002309">
    <property type="protein sequence ID" value="SUZ95254.1"/>
    <property type="molecule type" value="Genomic_DNA"/>
</dbReference>
<dbReference type="PANTHER" id="PTHR10000:SF8">
    <property type="entry name" value="HAD SUPERFAMILY HYDROLASE-LIKE, TYPE 3"/>
    <property type="match status" value="1"/>
</dbReference>
<dbReference type="InterPro" id="IPR000150">
    <property type="entry name" value="Cof"/>
</dbReference>
<dbReference type="Gene3D" id="3.40.50.1000">
    <property type="entry name" value="HAD superfamily/HAD-like"/>
    <property type="match status" value="1"/>
</dbReference>
<feature type="non-terminal residue" evidence="1">
    <location>
        <position position="1"/>
    </location>
</feature>
<proteinExistence type="predicted"/>
<dbReference type="InterPro" id="IPR023214">
    <property type="entry name" value="HAD_sf"/>
</dbReference>
<protein>
    <submittedName>
        <fullName evidence="1">Uncharacterized protein</fullName>
    </submittedName>
</protein>
<evidence type="ECO:0000313" key="1">
    <source>
        <dbReference type="EMBL" id="SUZ95254.1"/>
    </source>
</evidence>
<accession>A0A381RVN5</accession>
<dbReference type="Pfam" id="PF08282">
    <property type="entry name" value="Hydrolase_3"/>
    <property type="match status" value="1"/>
</dbReference>